<name>C6RGF5_9BACT</name>
<dbReference type="Gene3D" id="1.25.40.10">
    <property type="entry name" value="Tetratricopeptide repeat domain"/>
    <property type="match status" value="1"/>
</dbReference>
<dbReference type="STRING" id="553219.CAMSH0001_0608"/>
<evidence type="ECO:0008006" key="3">
    <source>
        <dbReference type="Google" id="ProtNLM"/>
    </source>
</evidence>
<dbReference type="EMBL" id="ACVQ01000019">
    <property type="protein sequence ID" value="EET79505.1"/>
    <property type="molecule type" value="Genomic_DNA"/>
</dbReference>
<dbReference type="AlphaFoldDB" id="C6RGF5"/>
<dbReference type="GeneID" id="60990531"/>
<evidence type="ECO:0000313" key="2">
    <source>
        <dbReference type="Proteomes" id="UP000003107"/>
    </source>
</evidence>
<gene>
    <name evidence="1" type="ORF">CAMSH0001_0608</name>
</gene>
<accession>C6RGF5</accession>
<dbReference type="SUPFAM" id="SSF81901">
    <property type="entry name" value="HCP-like"/>
    <property type="match status" value="1"/>
</dbReference>
<dbReference type="Proteomes" id="UP000003107">
    <property type="component" value="Unassembled WGS sequence"/>
</dbReference>
<organism evidence="1 2">
    <name type="scientific">Campylobacter showae RM3277</name>
    <dbReference type="NCBI Taxonomy" id="553219"/>
    <lineage>
        <taxon>Bacteria</taxon>
        <taxon>Pseudomonadati</taxon>
        <taxon>Campylobacterota</taxon>
        <taxon>Epsilonproteobacteria</taxon>
        <taxon>Campylobacterales</taxon>
        <taxon>Campylobacteraceae</taxon>
        <taxon>Campylobacter</taxon>
    </lineage>
</organism>
<dbReference type="InterPro" id="IPR011990">
    <property type="entry name" value="TPR-like_helical_dom_sf"/>
</dbReference>
<keyword evidence="2" id="KW-1185">Reference proteome</keyword>
<reference evidence="1 2" key="1">
    <citation type="submission" date="2009-07" db="EMBL/GenBank/DDBJ databases">
        <authorList>
            <person name="Madupu R."/>
            <person name="Sebastian Y."/>
            <person name="Durkin A.S."/>
            <person name="Torralba M."/>
            <person name="Methe B."/>
            <person name="Sutton G.G."/>
            <person name="Strausberg R.L."/>
            <person name="Nelson K.E."/>
        </authorList>
    </citation>
    <scope>NUCLEOTIDE SEQUENCE [LARGE SCALE GENOMIC DNA]</scope>
    <source>
        <strain evidence="1 2">RM3277</strain>
    </source>
</reference>
<evidence type="ECO:0000313" key="1">
    <source>
        <dbReference type="EMBL" id="EET79505.1"/>
    </source>
</evidence>
<dbReference type="RefSeq" id="WP_004321265.1">
    <property type="nucleotide sequence ID" value="NZ_ACVQ01000019.1"/>
</dbReference>
<protein>
    <recommendedName>
        <fullName evidence="3">Beta-lactamase</fullName>
    </recommendedName>
</protein>
<sequence>MIYQNDSYDRKDEEKARALYKKACDGGDNIGCAELQWMGQ</sequence>
<proteinExistence type="predicted"/>
<comment type="caution">
    <text evidence="1">The sequence shown here is derived from an EMBL/GenBank/DDBJ whole genome shotgun (WGS) entry which is preliminary data.</text>
</comment>